<evidence type="ECO:0000256" key="6">
    <source>
        <dbReference type="ARBA" id="ARBA00023251"/>
    </source>
</evidence>
<dbReference type="Gene3D" id="3.90.1200.10">
    <property type="match status" value="1"/>
</dbReference>
<dbReference type="EMBL" id="BMMQ01000014">
    <property type="protein sequence ID" value="GGO67550.1"/>
    <property type="molecule type" value="Genomic_DNA"/>
</dbReference>
<evidence type="ECO:0000313" key="8">
    <source>
        <dbReference type="EMBL" id="GGO67550.1"/>
    </source>
</evidence>
<evidence type="ECO:0000313" key="9">
    <source>
        <dbReference type="Proteomes" id="UP000638043"/>
    </source>
</evidence>
<dbReference type="Gene3D" id="3.30.200.20">
    <property type="entry name" value="Phosphorylase Kinase, domain 1"/>
    <property type="match status" value="1"/>
</dbReference>
<dbReference type="InterPro" id="IPR024165">
    <property type="entry name" value="Kan/Strep_kinase"/>
</dbReference>
<evidence type="ECO:0000256" key="4">
    <source>
        <dbReference type="ARBA" id="ARBA00022777"/>
    </source>
</evidence>
<sequence>MDPDTAPSDLAGVPDHADVPPIVAGLPGGEHARAVWLNGVGGLTFALPGRHAKWQRGSAVDLAEEAARLEWAGSYVQAPRVVSFAREGDEQLLVTETVPGVSAVLEPWRSRPADSARALGAGLRAFHDALPVAECPWTWSTGERLARVADPEARERLAAADPGISRLVVCHGDACAPNTLLGSDGRASAHVDLGDLGVGELWADLAVLAMSVTWNYGPGFEDEVYRGYGIDPDPARIAFYRALWNAE</sequence>
<protein>
    <submittedName>
        <fullName evidence="8">Aminoglycoside phosphotransferase APH(3')</fullName>
    </submittedName>
</protein>
<reference evidence="9" key="1">
    <citation type="journal article" date="2019" name="Int. J. Syst. Evol. Microbiol.">
        <title>The Global Catalogue of Microorganisms (GCM) 10K type strain sequencing project: providing services to taxonomists for standard genome sequencing and annotation.</title>
        <authorList>
            <consortium name="The Broad Institute Genomics Platform"/>
            <consortium name="The Broad Institute Genome Sequencing Center for Infectious Disease"/>
            <person name="Wu L."/>
            <person name="Ma J."/>
        </authorList>
    </citation>
    <scope>NUCLEOTIDE SEQUENCE [LARGE SCALE GENOMIC DNA]</scope>
    <source>
        <strain evidence="9">CGMCC 4.7181</strain>
    </source>
</reference>
<evidence type="ECO:0000256" key="1">
    <source>
        <dbReference type="ARBA" id="ARBA00006219"/>
    </source>
</evidence>
<accession>A0ABQ2N6C1</accession>
<keyword evidence="5" id="KW-0067">ATP-binding</keyword>
<organism evidence="8 9">
    <name type="scientific">Microbacterium nanhaiense</name>
    <dbReference type="NCBI Taxonomy" id="1301026"/>
    <lineage>
        <taxon>Bacteria</taxon>
        <taxon>Bacillati</taxon>
        <taxon>Actinomycetota</taxon>
        <taxon>Actinomycetes</taxon>
        <taxon>Micrococcales</taxon>
        <taxon>Microbacteriaceae</taxon>
        <taxon>Microbacterium</taxon>
    </lineage>
</organism>
<dbReference type="InterPro" id="IPR002575">
    <property type="entry name" value="Aminoglycoside_PTrfase"/>
</dbReference>
<keyword evidence="3" id="KW-0547">Nucleotide-binding</keyword>
<keyword evidence="9" id="KW-1185">Reference proteome</keyword>
<keyword evidence="2" id="KW-0808">Transferase</keyword>
<evidence type="ECO:0000256" key="2">
    <source>
        <dbReference type="ARBA" id="ARBA00022679"/>
    </source>
</evidence>
<dbReference type="SUPFAM" id="SSF56112">
    <property type="entry name" value="Protein kinase-like (PK-like)"/>
    <property type="match status" value="1"/>
</dbReference>
<evidence type="ECO:0000256" key="3">
    <source>
        <dbReference type="ARBA" id="ARBA00022741"/>
    </source>
</evidence>
<feature type="domain" description="Aminoglycoside phosphotransferase" evidence="7">
    <location>
        <begin position="25"/>
        <end position="240"/>
    </location>
</feature>
<keyword evidence="4" id="KW-0418">Kinase</keyword>
<dbReference type="Pfam" id="PF01636">
    <property type="entry name" value="APH"/>
    <property type="match status" value="1"/>
</dbReference>
<evidence type="ECO:0000256" key="5">
    <source>
        <dbReference type="ARBA" id="ARBA00022840"/>
    </source>
</evidence>
<dbReference type="InterPro" id="IPR011009">
    <property type="entry name" value="Kinase-like_dom_sf"/>
</dbReference>
<gene>
    <name evidence="8" type="ORF">GCM10010910_29580</name>
</gene>
<evidence type="ECO:0000259" key="7">
    <source>
        <dbReference type="Pfam" id="PF01636"/>
    </source>
</evidence>
<name>A0ABQ2N6C1_9MICO</name>
<dbReference type="PIRSF" id="PIRSF000706">
    <property type="entry name" value="Kanamycin_kin"/>
    <property type="match status" value="1"/>
</dbReference>
<keyword evidence="6" id="KW-0046">Antibiotic resistance</keyword>
<dbReference type="Proteomes" id="UP000638043">
    <property type="component" value="Unassembled WGS sequence"/>
</dbReference>
<proteinExistence type="inferred from homology"/>
<comment type="similarity">
    <text evidence="1">Belongs to the aminoglycoside phosphotransferase family.</text>
</comment>
<comment type="caution">
    <text evidence="8">The sequence shown here is derived from an EMBL/GenBank/DDBJ whole genome shotgun (WGS) entry which is preliminary data.</text>
</comment>
<dbReference type="RefSeq" id="WP_188703211.1">
    <property type="nucleotide sequence ID" value="NZ_BMMQ01000014.1"/>
</dbReference>